<accession>A0ABQ8WAJ0</accession>
<organism evidence="2 3">
    <name type="scientific">Penicillium chrysogenum</name>
    <name type="common">Penicillium notatum</name>
    <dbReference type="NCBI Taxonomy" id="5076"/>
    <lineage>
        <taxon>Eukaryota</taxon>
        <taxon>Fungi</taxon>
        <taxon>Dikarya</taxon>
        <taxon>Ascomycota</taxon>
        <taxon>Pezizomycotina</taxon>
        <taxon>Eurotiomycetes</taxon>
        <taxon>Eurotiomycetidae</taxon>
        <taxon>Eurotiales</taxon>
        <taxon>Aspergillaceae</taxon>
        <taxon>Penicillium</taxon>
        <taxon>Penicillium chrysogenum species complex</taxon>
    </lineage>
</organism>
<feature type="compositionally biased region" description="Polar residues" evidence="1">
    <location>
        <begin position="76"/>
        <end position="89"/>
    </location>
</feature>
<evidence type="ECO:0000256" key="1">
    <source>
        <dbReference type="SAM" id="MobiDB-lite"/>
    </source>
</evidence>
<gene>
    <name evidence="2" type="ORF">N7505_008650</name>
</gene>
<feature type="compositionally biased region" description="Polar residues" evidence="1">
    <location>
        <begin position="224"/>
        <end position="235"/>
    </location>
</feature>
<feature type="region of interest" description="Disordered" evidence="1">
    <location>
        <begin position="59"/>
        <end position="89"/>
    </location>
</feature>
<keyword evidence="3" id="KW-1185">Reference proteome</keyword>
<evidence type="ECO:0000313" key="2">
    <source>
        <dbReference type="EMBL" id="KAJ5261783.1"/>
    </source>
</evidence>
<sequence>MVTNDTDLLVLLEHIIDHVGQHIALDRAYIGGTKTHRVIEPYGYSGAELKDRIWTEKKIPYPTSPETGHSAGRQWQGDQSHEQGGTTAGNLHTFRVRTSLICVHREGLTRLGIQLRVLGAGVDPKFGECDRIEAADSVHRANQADWEGLRLTQLLRRHLCDADMRLIRQQVLSRIEIGSDSKRETDRQRHCGYFFTKPETFVIDKARKKVYYSRSGPRSREGQTLRNPSMQHWRI</sequence>
<comment type="caution">
    <text evidence="2">The sequence shown here is derived from an EMBL/GenBank/DDBJ whole genome shotgun (WGS) entry which is preliminary data.</text>
</comment>
<dbReference type="EMBL" id="JAPVEB010000006">
    <property type="protein sequence ID" value="KAJ5261783.1"/>
    <property type="molecule type" value="Genomic_DNA"/>
</dbReference>
<proteinExistence type="predicted"/>
<dbReference type="Proteomes" id="UP001220256">
    <property type="component" value="Unassembled WGS sequence"/>
</dbReference>
<reference evidence="2 3" key="1">
    <citation type="journal article" date="2023" name="IMA Fungus">
        <title>Comparative genomic study of the Penicillium genus elucidates a diverse pangenome and 15 lateral gene transfer events.</title>
        <authorList>
            <person name="Petersen C."/>
            <person name="Sorensen T."/>
            <person name="Nielsen M.R."/>
            <person name="Sondergaard T.E."/>
            <person name="Sorensen J.L."/>
            <person name="Fitzpatrick D.A."/>
            <person name="Frisvad J.C."/>
            <person name="Nielsen K.L."/>
        </authorList>
    </citation>
    <scope>NUCLEOTIDE SEQUENCE [LARGE SCALE GENOMIC DNA]</scope>
    <source>
        <strain evidence="2 3">IBT 3361</strain>
    </source>
</reference>
<protein>
    <submittedName>
        <fullName evidence="2">Uncharacterized protein</fullName>
    </submittedName>
</protein>
<feature type="region of interest" description="Disordered" evidence="1">
    <location>
        <begin position="213"/>
        <end position="235"/>
    </location>
</feature>
<name>A0ABQ8WAJ0_PENCH</name>
<evidence type="ECO:0000313" key="3">
    <source>
        <dbReference type="Proteomes" id="UP001220256"/>
    </source>
</evidence>